<dbReference type="InterPro" id="IPR018511">
    <property type="entry name" value="Hemolysin-typ_Ca-bd_CS"/>
</dbReference>
<reference evidence="6 7" key="1">
    <citation type="journal article" date="2015" name="BMC Genomics">
        <title>Genome mining reveals unlocked bioactive potential of marine Gram-negative bacteria.</title>
        <authorList>
            <person name="Machado H."/>
            <person name="Sonnenschein E.C."/>
            <person name="Melchiorsen J."/>
            <person name="Gram L."/>
        </authorList>
    </citation>
    <scope>NUCLEOTIDE SEQUENCE [LARGE SCALE GENOMIC DNA]</scope>
    <source>
        <strain evidence="6 7">S2471</strain>
    </source>
</reference>
<organism evidence="6 7">
    <name type="scientific">Pseudoalteromonas rubra</name>
    <dbReference type="NCBI Taxonomy" id="43658"/>
    <lineage>
        <taxon>Bacteria</taxon>
        <taxon>Pseudomonadati</taxon>
        <taxon>Pseudomonadota</taxon>
        <taxon>Gammaproteobacteria</taxon>
        <taxon>Alteromonadales</taxon>
        <taxon>Pseudoalteromonadaceae</taxon>
        <taxon>Pseudoalteromonas</taxon>
    </lineage>
</organism>
<evidence type="ECO:0000256" key="1">
    <source>
        <dbReference type="ARBA" id="ARBA00004613"/>
    </source>
</evidence>
<sequence length="499" mass="53292">MNTKLNALCLAVILAASGQAMAACSGLAGGASAYLDGETLKVAGSRHSEQFTLSKSGDTLTVTRKVGSSSSCETFFMSQISALEARLGNGADSFNASSISVSQTLYGQYGNDTLISGNQNDRLYGGRGNDTLKGNSGNDQLFGEDGSDTLYGGWGNDQLKGGNHHDKLFGDYNNDTLWGDDGGDLLMGGQGSDVLYGGNDNDYLGGGCRLANANNGYIYEQSSCNSNRDGSDKLYGGAGHDVLSGDKGNDTLYGEDGNDYLTGNGGREDRLHGGNGNDALFENGESNPNGLRWHKAWGNNGDDILFTNSENSNQEGGKDNDVIITSSSGFEAKIHGGKSADYIWSADAAPQGTCGKGKDKGMVFLNSCEGTTWVKDYQGLLSKVDKRSNFNNPYYDAANAVVEMSGEYSGYNNGWRSLGVRPTPLYDIVSSAVFGRWLSDQSTLPYSYYEWRVDYNVGSSGIYGTYFNCMENNVAYMCRHIIQQTETCYNSSGDSISCS</sequence>
<dbReference type="InterPro" id="IPR001343">
    <property type="entry name" value="Hemolysn_Ca-bd"/>
</dbReference>
<evidence type="ECO:0000256" key="2">
    <source>
        <dbReference type="ARBA" id="ARBA00022525"/>
    </source>
</evidence>
<dbReference type="Proteomes" id="UP000033452">
    <property type="component" value="Unassembled WGS sequence"/>
</dbReference>
<dbReference type="PANTHER" id="PTHR38340:SF1">
    <property type="entry name" value="S-LAYER PROTEIN"/>
    <property type="match status" value="1"/>
</dbReference>
<dbReference type="GO" id="GO:0005509">
    <property type="term" value="F:calcium ion binding"/>
    <property type="evidence" value="ECO:0007669"/>
    <property type="project" value="InterPro"/>
</dbReference>
<evidence type="ECO:0000313" key="6">
    <source>
        <dbReference type="EMBL" id="KJZ09018.1"/>
    </source>
</evidence>
<proteinExistence type="predicted"/>
<gene>
    <name evidence="6" type="ORF">TW77_10975</name>
</gene>
<comment type="subcellular location">
    <subcellularLocation>
        <location evidence="1">Secreted</location>
    </subcellularLocation>
</comment>
<feature type="chain" id="PRO_5002475582" evidence="5">
    <location>
        <begin position="23"/>
        <end position="499"/>
    </location>
</feature>
<dbReference type="SUPFAM" id="SSF51120">
    <property type="entry name" value="beta-Roll"/>
    <property type="match status" value="2"/>
</dbReference>
<dbReference type="OrthoDB" id="6278432at2"/>
<keyword evidence="5" id="KW-0732">Signal</keyword>
<dbReference type="Pfam" id="PF00353">
    <property type="entry name" value="HemolysinCabind"/>
    <property type="match status" value="4"/>
</dbReference>
<accession>A0A0F4QMU2</accession>
<dbReference type="GO" id="GO:0005576">
    <property type="term" value="C:extracellular region"/>
    <property type="evidence" value="ECO:0007669"/>
    <property type="project" value="UniProtKB-SubCell"/>
</dbReference>
<evidence type="ECO:0000313" key="7">
    <source>
        <dbReference type="Proteomes" id="UP000033452"/>
    </source>
</evidence>
<dbReference type="InterPro" id="IPR011049">
    <property type="entry name" value="Serralysin-like_metalloprot_C"/>
</dbReference>
<evidence type="ECO:0000256" key="5">
    <source>
        <dbReference type="SAM" id="SignalP"/>
    </source>
</evidence>
<feature type="signal peptide" evidence="5">
    <location>
        <begin position="1"/>
        <end position="22"/>
    </location>
</feature>
<dbReference type="PANTHER" id="PTHR38340">
    <property type="entry name" value="S-LAYER PROTEIN"/>
    <property type="match status" value="1"/>
</dbReference>
<keyword evidence="7" id="KW-1185">Reference proteome</keyword>
<dbReference type="PROSITE" id="PS00330">
    <property type="entry name" value="HEMOLYSIN_CALCIUM"/>
    <property type="match status" value="3"/>
</dbReference>
<dbReference type="PATRIC" id="fig|43658.5.peg.2322"/>
<dbReference type="EMBL" id="JXYA01000022">
    <property type="protein sequence ID" value="KJZ09018.1"/>
    <property type="molecule type" value="Genomic_DNA"/>
</dbReference>
<dbReference type="PRINTS" id="PR00313">
    <property type="entry name" value="CABNDNGRPT"/>
</dbReference>
<protein>
    <submittedName>
        <fullName evidence="6">Sodium:calcium exchanger</fullName>
    </submittedName>
</protein>
<dbReference type="Gene3D" id="2.150.10.10">
    <property type="entry name" value="Serralysin-like metalloprotease, C-terminal"/>
    <property type="match status" value="3"/>
</dbReference>
<dbReference type="InterPro" id="IPR050557">
    <property type="entry name" value="RTX_toxin/Mannuronan_C5-epim"/>
</dbReference>
<dbReference type="AlphaFoldDB" id="A0A0F4QMU2"/>
<evidence type="ECO:0000256" key="3">
    <source>
        <dbReference type="ARBA" id="ARBA00022837"/>
    </source>
</evidence>
<keyword evidence="3" id="KW-0106">Calcium</keyword>
<dbReference type="PROSITE" id="PS51257">
    <property type="entry name" value="PROKAR_LIPOPROTEIN"/>
    <property type="match status" value="1"/>
</dbReference>
<name>A0A0F4QMU2_9GAMM</name>
<evidence type="ECO:0000256" key="4">
    <source>
        <dbReference type="SAM" id="MobiDB-lite"/>
    </source>
</evidence>
<dbReference type="RefSeq" id="WP_046005021.1">
    <property type="nucleotide sequence ID" value="NZ_JXYA01000022.1"/>
</dbReference>
<keyword evidence="2" id="KW-0964">Secreted</keyword>
<comment type="caution">
    <text evidence="6">The sequence shown here is derived from an EMBL/GenBank/DDBJ whole genome shotgun (WGS) entry which is preliminary data.</text>
</comment>
<feature type="region of interest" description="Disordered" evidence="4">
    <location>
        <begin position="263"/>
        <end position="285"/>
    </location>
</feature>